<dbReference type="EMBL" id="FOSX01000008">
    <property type="protein sequence ID" value="SFK50157.1"/>
    <property type="molecule type" value="Genomic_DNA"/>
</dbReference>
<dbReference type="EMBL" id="FOKJ01000006">
    <property type="protein sequence ID" value="SFA86707.1"/>
    <property type="molecule type" value="Genomic_DNA"/>
</dbReference>
<evidence type="ECO:0000313" key="9">
    <source>
        <dbReference type="Proteomes" id="UP000198861"/>
    </source>
</evidence>
<dbReference type="PANTHER" id="PTHR43701">
    <property type="entry name" value="MEMBRANE TRANSPORTER PROTEIN MJ0441-RELATED"/>
    <property type="match status" value="1"/>
</dbReference>
<feature type="transmembrane region" description="Helical" evidence="6">
    <location>
        <begin position="177"/>
        <end position="205"/>
    </location>
</feature>
<feature type="transmembrane region" description="Helical" evidence="6">
    <location>
        <begin position="252"/>
        <end position="270"/>
    </location>
</feature>
<dbReference type="Proteomes" id="UP000198861">
    <property type="component" value="Unassembled WGS sequence"/>
</dbReference>
<feature type="transmembrane region" description="Helical" evidence="6">
    <location>
        <begin position="55"/>
        <end position="71"/>
    </location>
</feature>
<evidence type="ECO:0000256" key="5">
    <source>
        <dbReference type="ARBA" id="ARBA00023136"/>
    </source>
</evidence>
<comment type="subcellular location">
    <subcellularLocation>
        <location evidence="6">Cell membrane</location>
        <topology evidence="6">Multi-pass membrane protein</topology>
    </subcellularLocation>
    <subcellularLocation>
        <location evidence="1">Membrane</location>
        <topology evidence="1">Multi-pass membrane protein</topology>
    </subcellularLocation>
</comment>
<dbReference type="Pfam" id="PF01925">
    <property type="entry name" value="TauE"/>
    <property type="match status" value="2"/>
</dbReference>
<keyword evidence="4 6" id="KW-1133">Transmembrane helix</keyword>
<evidence type="ECO:0000256" key="3">
    <source>
        <dbReference type="ARBA" id="ARBA00022692"/>
    </source>
</evidence>
<feature type="transmembrane region" description="Helical" evidence="6">
    <location>
        <begin position="226"/>
        <end position="246"/>
    </location>
</feature>
<gene>
    <name evidence="7" type="ORF">SAMN04244571_00610</name>
    <name evidence="8" type="ORF">SAMN04244574_00837</name>
</gene>
<keyword evidence="3 6" id="KW-0812">Transmembrane</keyword>
<evidence type="ECO:0000256" key="2">
    <source>
        <dbReference type="ARBA" id="ARBA00009142"/>
    </source>
</evidence>
<reference evidence="7 9" key="2">
    <citation type="submission" date="2016-10" db="EMBL/GenBank/DDBJ databases">
        <authorList>
            <person name="Varghese N."/>
            <person name="Submissions S."/>
        </authorList>
    </citation>
    <scope>NUCLEOTIDE SEQUENCE [LARGE SCALE GENOMIC DNA]</scope>
    <source>
        <strain evidence="7 9">DSM 282</strain>
    </source>
</reference>
<evidence type="ECO:0000313" key="10">
    <source>
        <dbReference type="Proteomes" id="UP000199579"/>
    </source>
</evidence>
<evidence type="ECO:0000256" key="1">
    <source>
        <dbReference type="ARBA" id="ARBA00004141"/>
    </source>
</evidence>
<dbReference type="InterPro" id="IPR051598">
    <property type="entry name" value="TSUP/Inactive_protease-like"/>
</dbReference>
<evidence type="ECO:0000256" key="4">
    <source>
        <dbReference type="ARBA" id="ARBA00022989"/>
    </source>
</evidence>
<feature type="transmembrane region" description="Helical" evidence="6">
    <location>
        <begin position="150"/>
        <end position="171"/>
    </location>
</feature>
<keyword evidence="5 6" id="KW-0472">Membrane</keyword>
<keyword evidence="9" id="KW-1185">Reference proteome</keyword>
<dbReference type="RefSeq" id="WP_244541036.1">
    <property type="nucleotide sequence ID" value="NZ_FOSX01000008.1"/>
</dbReference>
<dbReference type="GO" id="GO:0005886">
    <property type="term" value="C:plasma membrane"/>
    <property type="evidence" value="ECO:0007669"/>
    <property type="project" value="UniProtKB-SubCell"/>
</dbReference>
<evidence type="ECO:0000256" key="6">
    <source>
        <dbReference type="RuleBase" id="RU363041"/>
    </source>
</evidence>
<feature type="transmembrane region" description="Helical" evidence="6">
    <location>
        <begin position="117"/>
        <end position="138"/>
    </location>
</feature>
<reference evidence="8 10" key="1">
    <citation type="submission" date="2016-10" db="EMBL/GenBank/DDBJ databases">
        <authorList>
            <person name="de Groot N.N."/>
        </authorList>
    </citation>
    <scope>NUCLEOTIDE SEQUENCE [LARGE SCALE GENOMIC DNA]</scope>
    <source>
        <strain evidence="8 10">DSM 381</strain>
    </source>
</reference>
<organism evidence="8 10">
    <name type="scientific">Azotobacter beijerinckii</name>
    <dbReference type="NCBI Taxonomy" id="170623"/>
    <lineage>
        <taxon>Bacteria</taxon>
        <taxon>Pseudomonadati</taxon>
        <taxon>Pseudomonadota</taxon>
        <taxon>Gammaproteobacteria</taxon>
        <taxon>Pseudomonadales</taxon>
        <taxon>Pseudomonadaceae</taxon>
        <taxon>Azotobacter</taxon>
    </lineage>
</organism>
<dbReference type="PANTHER" id="PTHR43701:SF2">
    <property type="entry name" value="MEMBRANE TRANSPORTER PROTEIN YJNA-RELATED"/>
    <property type="match status" value="1"/>
</dbReference>
<proteinExistence type="inferred from homology"/>
<sequence>MKAVESMQTSRRSAQGFLSGSLIGTLGGLIGLGGAEFRLPVLVGLFRLETLEAVIFNKAMSLVVVAAALLFRSGGIPLEQLAAHLGIALNLLAGSLVGAWWAAGHALRLSRQWLDRIVMVMLVGLALVMLAEAAVGLHDGSVPLFASAPLQLLAGLLAGLGIGVVAALLGVAGGELLIPTIVLLYGVDIKLAGSLSLMVSLPTMIVGFSRYSRSGAFAILGRERPLFGWMAAGSILGAALGGLLLGLVPTRLLMLLLGAILLVSALKTFLHRH</sequence>
<keyword evidence="6" id="KW-1003">Cell membrane</keyword>
<protein>
    <recommendedName>
        <fullName evidence="6">Probable membrane transporter protein</fullName>
    </recommendedName>
</protein>
<dbReference type="Proteomes" id="UP000199579">
    <property type="component" value="Unassembled WGS sequence"/>
</dbReference>
<feature type="transmembrane region" description="Helical" evidence="6">
    <location>
        <begin position="16"/>
        <end position="35"/>
    </location>
</feature>
<dbReference type="InterPro" id="IPR002781">
    <property type="entry name" value="TM_pro_TauE-like"/>
</dbReference>
<evidence type="ECO:0000313" key="8">
    <source>
        <dbReference type="EMBL" id="SFK50157.1"/>
    </source>
</evidence>
<dbReference type="AlphaFoldDB" id="A0A1I4A226"/>
<evidence type="ECO:0000313" key="7">
    <source>
        <dbReference type="EMBL" id="SFA86707.1"/>
    </source>
</evidence>
<name>A0A1I4A226_9GAMM</name>
<comment type="similarity">
    <text evidence="2 6">Belongs to the 4-toluene sulfonate uptake permease (TSUP) (TC 2.A.102) family.</text>
</comment>
<feature type="transmembrane region" description="Helical" evidence="6">
    <location>
        <begin position="83"/>
        <end position="102"/>
    </location>
</feature>
<accession>A0A1I4A226</accession>